<organism evidence="1">
    <name type="scientific">uncultured Acetothermia bacterium</name>
    <dbReference type="NCBI Taxonomy" id="236499"/>
    <lineage>
        <taxon>Bacteria</taxon>
        <taxon>Candidatus Bipolaricaulota</taxon>
        <taxon>environmental samples</taxon>
    </lineage>
</organism>
<sequence>MKPRRSIAHDPLEESEIMRDFYKPSAKDPEESGPGLVKATFYLSPDDVIALEELQLQIRKRTGRKANKSELMREAIALLVKEYSK</sequence>
<protein>
    <submittedName>
        <fullName evidence="1">Uncharacterized protein</fullName>
    </submittedName>
</protein>
<name>H5SJK4_9BACT</name>
<reference evidence="1" key="2">
    <citation type="journal article" date="2012" name="PLoS ONE">
        <title>A Deeply Branching Thermophilic Bacterium with an Ancient Acetyl-CoA Pathway Dominates a Subsurface Ecosystem.</title>
        <authorList>
            <person name="Takami H."/>
            <person name="Noguchi H."/>
            <person name="Takaki Y."/>
            <person name="Uchiyama I."/>
            <person name="Toyoda A."/>
            <person name="Nishi S."/>
            <person name="Chee G.-J."/>
            <person name="Arai W."/>
            <person name="Nunoura T."/>
            <person name="Itoh T."/>
            <person name="Hattori M."/>
            <person name="Takai K."/>
        </authorList>
    </citation>
    <scope>NUCLEOTIDE SEQUENCE</scope>
</reference>
<evidence type="ECO:0000313" key="1">
    <source>
        <dbReference type="EMBL" id="BAL56340.1"/>
    </source>
</evidence>
<gene>
    <name evidence="1" type="ORF">HGMM_F36B04C43</name>
</gene>
<proteinExistence type="predicted"/>
<accession>H5SJK4</accession>
<dbReference type="AlphaFoldDB" id="H5SJK4"/>
<dbReference type="EMBL" id="AP011743">
    <property type="protein sequence ID" value="BAL56340.1"/>
    <property type="molecule type" value="Genomic_DNA"/>
</dbReference>
<reference evidence="1" key="1">
    <citation type="journal article" date="2005" name="Environ. Microbiol.">
        <title>Genetic and functional properties of uncultivated thermophilic crenarchaeotes from a subsurface gold mine as revealed by analysis of genome fragments.</title>
        <authorList>
            <person name="Nunoura T."/>
            <person name="Hirayama H."/>
            <person name="Takami H."/>
            <person name="Oida H."/>
            <person name="Nishi S."/>
            <person name="Shimamura S."/>
            <person name="Suzuki Y."/>
            <person name="Inagaki F."/>
            <person name="Takai K."/>
            <person name="Nealson K.H."/>
            <person name="Horikoshi K."/>
        </authorList>
    </citation>
    <scope>NUCLEOTIDE SEQUENCE</scope>
</reference>